<feature type="compositionally biased region" description="Basic and acidic residues" evidence="1">
    <location>
        <begin position="116"/>
        <end position="125"/>
    </location>
</feature>
<keyword evidence="3" id="KW-1185">Reference proteome</keyword>
<feature type="compositionally biased region" description="Low complexity" evidence="1">
    <location>
        <begin position="96"/>
        <end position="115"/>
    </location>
</feature>
<feature type="compositionally biased region" description="Basic and acidic residues" evidence="1">
    <location>
        <begin position="200"/>
        <end position="214"/>
    </location>
</feature>
<reference evidence="2" key="1">
    <citation type="journal article" date="2023" name="Mol. Phylogenet. Evol.">
        <title>Genome-scale phylogeny and comparative genomics of the fungal order Sordariales.</title>
        <authorList>
            <person name="Hensen N."/>
            <person name="Bonometti L."/>
            <person name="Westerberg I."/>
            <person name="Brannstrom I.O."/>
            <person name="Guillou S."/>
            <person name="Cros-Aarteil S."/>
            <person name="Calhoun S."/>
            <person name="Haridas S."/>
            <person name="Kuo A."/>
            <person name="Mondo S."/>
            <person name="Pangilinan J."/>
            <person name="Riley R."/>
            <person name="LaButti K."/>
            <person name="Andreopoulos B."/>
            <person name="Lipzen A."/>
            <person name="Chen C."/>
            <person name="Yan M."/>
            <person name="Daum C."/>
            <person name="Ng V."/>
            <person name="Clum A."/>
            <person name="Steindorff A."/>
            <person name="Ohm R.A."/>
            <person name="Martin F."/>
            <person name="Silar P."/>
            <person name="Natvig D.O."/>
            <person name="Lalanne C."/>
            <person name="Gautier V."/>
            <person name="Ament-Velasquez S.L."/>
            <person name="Kruys A."/>
            <person name="Hutchinson M.I."/>
            <person name="Powell A.J."/>
            <person name="Barry K."/>
            <person name="Miller A.N."/>
            <person name="Grigoriev I.V."/>
            <person name="Debuchy R."/>
            <person name="Gladieux P."/>
            <person name="Hiltunen Thoren M."/>
            <person name="Johannesson H."/>
        </authorList>
    </citation>
    <scope>NUCLEOTIDE SEQUENCE</scope>
    <source>
        <strain evidence="2">CBS 731.68</strain>
    </source>
</reference>
<protein>
    <submittedName>
        <fullName evidence="2">Uncharacterized protein</fullName>
    </submittedName>
</protein>
<evidence type="ECO:0000256" key="1">
    <source>
        <dbReference type="SAM" id="MobiDB-lite"/>
    </source>
</evidence>
<evidence type="ECO:0000313" key="3">
    <source>
        <dbReference type="Proteomes" id="UP001302602"/>
    </source>
</evidence>
<name>A0AAN6TU68_9PEZI</name>
<dbReference type="Proteomes" id="UP001302602">
    <property type="component" value="Unassembled WGS sequence"/>
</dbReference>
<dbReference type="AlphaFoldDB" id="A0AAN6TU68"/>
<dbReference type="RefSeq" id="XP_062644578.1">
    <property type="nucleotide sequence ID" value="XM_062797348.1"/>
</dbReference>
<comment type="caution">
    <text evidence="2">The sequence shown here is derived from an EMBL/GenBank/DDBJ whole genome shotgun (WGS) entry which is preliminary data.</text>
</comment>
<sequence length="236" mass="23632">MGRPAKAASSGDNTGDGASSGGALAGGVTINGIAPTATEIKFIFAMVANLKSKPDVDWDNLQNALGLQTKKSTYERWRLFRIKFGIAHTDDGNNGDGAAPGSARKAAGGKKSATAGKDDGAKDGDEGLPEAAAGSPSVPVTPAKRGRKPPGTATPRSAAGRKRAASVASPAAGDEEDVEIESPAKKAKGKGKAAAAAKVDNQEKQDDAAAKEDEAPSSPLSPPPETAAGTSNEMEG</sequence>
<evidence type="ECO:0000313" key="2">
    <source>
        <dbReference type="EMBL" id="KAK4120807.1"/>
    </source>
</evidence>
<reference evidence="2" key="2">
    <citation type="submission" date="2023-05" db="EMBL/GenBank/DDBJ databases">
        <authorList>
            <consortium name="Lawrence Berkeley National Laboratory"/>
            <person name="Steindorff A."/>
            <person name="Hensen N."/>
            <person name="Bonometti L."/>
            <person name="Westerberg I."/>
            <person name="Brannstrom I.O."/>
            <person name="Guillou S."/>
            <person name="Cros-Aarteil S."/>
            <person name="Calhoun S."/>
            <person name="Haridas S."/>
            <person name="Kuo A."/>
            <person name="Mondo S."/>
            <person name="Pangilinan J."/>
            <person name="Riley R."/>
            <person name="Labutti K."/>
            <person name="Andreopoulos B."/>
            <person name="Lipzen A."/>
            <person name="Chen C."/>
            <person name="Yanf M."/>
            <person name="Daum C."/>
            <person name="Ng V."/>
            <person name="Clum A."/>
            <person name="Ohm R."/>
            <person name="Martin F."/>
            <person name="Silar P."/>
            <person name="Natvig D."/>
            <person name="Lalanne C."/>
            <person name="Gautier V."/>
            <person name="Ament-Velasquez S.L."/>
            <person name="Kruys A."/>
            <person name="Hutchinson M.I."/>
            <person name="Powell A.J."/>
            <person name="Barry K."/>
            <person name="Miller A.N."/>
            <person name="Grigoriev I.V."/>
            <person name="Debuchy R."/>
            <person name="Gladieux P."/>
            <person name="Thoren M.H."/>
            <person name="Johannesson H."/>
        </authorList>
    </citation>
    <scope>NUCLEOTIDE SEQUENCE</scope>
    <source>
        <strain evidence="2">CBS 731.68</strain>
    </source>
</reference>
<feature type="region of interest" description="Disordered" evidence="1">
    <location>
        <begin position="88"/>
        <end position="236"/>
    </location>
</feature>
<dbReference type="EMBL" id="MU853236">
    <property type="protein sequence ID" value="KAK4120807.1"/>
    <property type="molecule type" value="Genomic_DNA"/>
</dbReference>
<organism evidence="2 3">
    <name type="scientific">Parathielavia appendiculata</name>
    <dbReference type="NCBI Taxonomy" id="2587402"/>
    <lineage>
        <taxon>Eukaryota</taxon>
        <taxon>Fungi</taxon>
        <taxon>Dikarya</taxon>
        <taxon>Ascomycota</taxon>
        <taxon>Pezizomycotina</taxon>
        <taxon>Sordariomycetes</taxon>
        <taxon>Sordariomycetidae</taxon>
        <taxon>Sordariales</taxon>
        <taxon>Chaetomiaceae</taxon>
        <taxon>Parathielavia</taxon>
    </lineage>
</organism>
<proteinExistence type="predicted"/>
<accession>A0AAN6TU68</accession>
<gene>
    <name evidence="2" type="ORF">N657DRAFT_700799</name>
</gene>
<dbReference type="GeneID" id="87834117"/>